<dbReference type="GO" id="GO:0000270">
    <property type="term" value="P:peptidoglycan metabolic process"/>
    <property type="evidence" value="ECO:0007669"/>
    <property type="project" value="TreeGrafter"/>
</dbReference>
<dbReference type="GO" id="GO:0005886">
    <property type="term" value="C:plasma membrane"/>
    <property type="evidence" value="ECO:0007669"/>
    <property type="project" value="TreeGrafter"/>
</dbReference>
<dbReference type="PANTHER" id="PTHR30336">
    <property type="entry name" value="INNER MEMBRANE PROTEIN, PROBABLE PERMEASE"/>
    <property type="match status" value="1"/>
</dbReference>
<feature type="transmembrane region" description="Helical" evidence="1">
    <location>
        <begin position="12"/>
        <end position="32"/>
    </location>
</feature>
<dbReference type="PANTHER" id="PTHR30336:SF4">
    <property type="entry name" value="ENVELOPE BIOGENESIS FACTOR ELYC"/>
    <property type="match status" value="1"/>
</dbReference>
<evidence type="ECO:0000256" key="1">
    <source>
        <dbReference type="SAM" id="Phobius"/>
    </source>
</evidence>
<evidence type="ECO:0000259" key="2">
    <source>
        <dbReference type="Pfam" id="PF02698"/>
    </source>
</evidence>
<feature type="domain" description="DUF218" evidence="2">
    <location>
        <begin position="82"/>
        <end position="245"/>
    </location>
</feature>
<evidence type="ECO:0000313" key="3">
    <source>
        <dbReference type="EMBL" id="VAX14697.1"/>
    </source>
</evidence>
<keyword evidence="1" id="KW-0472">Membrane</keyword>
<sequence length="254" mass="28489">MSFYLVKIIQTLLMPPALMIIIILTGLVLLHWSRRYGKILIISGTVLLVASSLPVISDNLVSAMENIPALSKEQIKNTDAKAIVILGGGSYPEAPEYEGDTVSTATLERIRYGAYIHKQDNLPILVTGGRVLGYTKTAEATLMAKVLENDFHTPVKWREDQARNTWENAQYSYRMLAMGKIKKIILVTHALHMPRAVMSFKAAGFEVIPAPLSFHQSGNDIHIFDFLPQAGSMETTHNMLHEVIGTLWYRLHYR</sequence>
<accession>A0A3B1CD23</accession>
<dbReference type="Gene3D" id="3.40.50.620">
    <property type="entry name" value="HUPs"/>
    <property type="match status" value="1"/>
</dbReference>
<name>A0A3B1CD23_9ZZZZ</name>
<protein>
    <recommendedName>
        <fullName evidence="2">DUF218 domain-containing protein</fullName>
    </recommendedName>
</protein>
<proteinExistence type="predicted"/>
<keyword evidence="1" id="KW-1133">Transmembrane helix</keyword>
<dbReference type="InterPro" id="IPR051599">
    <property type="entry name" value="Cell_Envelope_Assoc"/>
</dbReference>
<organism evidence="3">
    <name type="scientific">hydrothermal vent metagenome</name>
    <dbReference type="NCBI Taxonomy" id="652676"/>
    <lineage>
        <taxon>unclassified sequences</taxon>
        <taxon>metagenomes</taxon>
        <taxon>ecological metagenomes</taxon>
    </lineage>
</organism>
<dbReference type="InterPro" id="IPR014729">
    <property type="entry name" value="Rossmann-like_a/b/a_fold"/>
</dbReference>
<reference evidence="3" key="1">
    <citation type="submission" date="2018-06" db="EMBL/GenBank/DDBJ databases">
        <authorList>
            <person name="Zhirakovskaya E."/>
        </authorList>
    </citation>
    <scope>NUCLEOTIDE SEQUENCE</scope>
</reference>
<gene>
    <name evidence="3" type="ORF">MNBD_GAMMA24-1891</name>
</gene>
<dbReference type="CDD" id="cd06259">
    <property type="entry name" value="YdcF-like"/>
    <property type="match status" value="1"/>
</dbReference>
<dbReference type="EMBL" id="UOFZ01000192">
    <property type="protein sequence ID" value="VAX14697.1"/>
    <property type="molecule type" value="Genomic_DNA"/>
</dbReference>
<dbReference type="GO" id="GO:0043164">
    <property type="term" value="P:Gram-negative-bacterium-type cell wall biogenesis"/>
    <property type="evidence" value="ECO:0007669"/>
    <property type="project" value="TreeGrafter"/>
</dbReference>
<feature type="transmembrane region" description="Helical" evidence="1">
    <location>
        <begin position="39"/>
        <end position="57"/>
    </location>
</feature>
<keyword evidence="1" id="KW-0812">Transmembrane</keyword>
<dbReference type="AlphaFoldDB" id="A0A3B1CD23"/>
<dbReference type="InterPro" id="IPR003848">
    <property type="entry name" value="DUF218"/>
</dbReference>
<dbReference type="Pfam" id="PF02698">
    <property type="entry name" value="DUF218"/>
    <property type="match status" value="1"/>
</dbReference>